<dbReference type="Pfam" id="PF13508">
    <property type="entry name" value="Acetyltransf_7"/>
    <property type="match status" value="1"/>
</dbReference>
<dbReference type="Gene3D" id="3.40.630.30">
    <property type="match status" value="1"/>
</dbReference>
<dbReference type="CDD" id="cd04301">
    <property type="entry name" value="NAT_SF"/>
    <property type="match status" value="1"/>
</dbReference>
<reference evidence="2 3" key="1">
    <citation type="submission" date="2018-05" db="EMBL/GenBank/DDBJ databases">
        <title>The Hungate 1000. A catalogue of reference genomes from the rumen microbiome.</title>
        <authorList>
            <person name="Kelly W."/>
        </authorList>
    </citation>
    <scope>NUCLEOTIDE SEQUENCE [LARGE SCALE GENOMIC DNA]</scope>
    <source>
        <strain evidence="2 3">SAb67</strain>
    </source>
</reference>
<dbReference type="AlphaFoldDB" id="A0A315Y3J0"/>
<dbReference type="InterPro" id="IPR016181">
    <property type="entry name" value="Acyl_CoA_acyltransferase"/>
</dbReference>
<dbReference type="Proteomes" id="UP000245720">
    <property type="component" value="Unassembled WGS sequence"/>
</dbReference>
<protein>
    <submittedName>
        <fullName evidence="2">Acetyltransferase (GNAT) family protein</fullName>
    </submittedName>
</protein>
<evidence type="ECO:0000313" key="2">
    <source>
        <dbReference type="EMBL" id="PWJ14746.1"/>
    </source>
</evidence>
<feature type="domain" description="N-acetyltransferase" evidence="1">
    <location>
        <begin position="3"/>
        <end position="152"/>
    </location>
</feature>
<accession>A0A315Y3J0</accession>
<name>A0A315Y3J0_RUMFL</name>
<evidence type="ECO:0000259" key="1">
    <source>
        <dbReference type="PROSITE" id="PS51186"/>
    </source>
</evidence>
<dbReference type="GO" id="GO:0016747">
    <property type="term" value="F:acyltransferase activity, transferring groups other than amino-acyl groups"/>
    <property type="evidence" value="ECO:0007669"/>
    <property type="project" value="InterPro"/>
</dbReference>
<dbReference type="EMBL" id="QGDI01000002">
    <property type="protein sequence ID" value="PWJ14746.1"/>
    <property type="molecule type" value="Genomic_DNA"/>
</dbReference>
<dbReference type="OrthoDB" id="9127144at2"/>
<dbReference type="RefSeq" id="WP_109725606.1">
    <property type="nucleotide sequence ID" value="NZ_QGDI01000002.1"/>
</dbReference>
<dbReference type="SUPFAM" id="SSF55729">
    <property type="entry name" value="Acyl-CoA N-acyltransferases (Nat)"/>
    <property type="match status" value="1"/>
</dbReference>
<organism evidence="2 3">
    <name type="scientific">Ruminococcus flavefaciens</name>
    <dbReference type="NCBI Taxonomy" id="1265"/>
    <lineage>
        <taxon>Bacteria</taxon>
        <taxon>Bacillati</taxon>
        <taxon>Bacillota</taxon>
        <taxon>Clostridia</taxon>
        <taxon>Eubacteriales</taxon>
        <taxon>Oscillospiraceae</taxon>
        <taxon>Ruminococcus</taxon>
    </lineage>
</organism>
<keyword evidence="2" id="KW-0808">Transferase</keyword>
<dbReference type="InterPro" id="IPR000182">
    <property type="entry name" value="GNAT_dom"/>
</dbReference>
<evidence type="ECO:0000313" key="3">
    <source>
        <dbReference type="Proteomes" id="UP000245720"/>
    </source>
</evidence>
<comment type="caution">
    <text evidence="2">The sequence shown here is derived from an EMBL/GenBank/DDBJ whole genome shotgun (WGS) entry which is preliminary data.</text>
</comment>
<gene>
    <name evidence="2" type="ORF">IE37_00732</name>
</gene>
<proteinExistence type="predicted"/>
<dbReference type="PROSITE" id="PS51186">
    <property type="entry name" value="GNAT"/>
    <property type="match status" value="1"/>
</dbReference>
<sequence length="182" mass="21100">MKLNFTKLKPNSPDFRKVKQLYMRAFPDDERAPFLMLVLKAKKKGVDFWSISCDGQWAGMLYIVNHRDLSYVFYLAVSEELRGRGIGSAILRSAQKIYKDRRLFLAIEELDENAENYSQRVSRRNFYIRSGFEELHRKLREGNVVYDILGVGGDVKASEYKALMNGYAGSILSKLFTMEFVD</sequence>